<dbReference type="InterPro" id="IPR013149">
    <property type="entry name" value="ADH-like_C"/>
</dbReference>
<dbReference type="PATRIC" id="fig|926566.3.peg.3430"/>
<dbReference type="GO" id="GO:0016491">
    <property type="term" value="F:oxidoreductase activity"/>
    <property type="evidence" value="ECO:0007669"/>
    <property type="project" value="InterPro"/>
</dbReference>
<dbReference type="AlphaFoldDB" id="I3ZKD2"/>
<dbReference type="Gene3D" id="3.90.180.10">
    <property type="entry name" value="Medium-chain alcohol dehydrogenases, catalytic domain"/>
    <property type="match status" value="1"/>
</dbReference>
<dbReference type="SUPFAM" id="SSF50129">
    <property type="entry name" value="GroES-like"/>
    <property type="match status" value="1"/>
</dbReference>
<dbReference type="Proteomes" id="UP000006056">
    <property type="component" value="Chromosome"/>
</dbReference>
<dbReference type="InterPro" id="IPR036291">
    <property type="entry name" value="NAD(P)-bd_dom_sf"/>
</dbReference>
<reference evidence="2 3" key="1">
    <citation type="submission" date="2012-06" db="EMBL/GenBank/DDBJ databases">
        <title>Complete genome of Terriglobus roseus DSM 18391.</title>
        <authorList>
            <consortium name="US DOE Joint Genome Institute (JGI-PGF)"/>
            <person name="Lucas S."/>
            <person name="Copeland A."/>
            <person name="Lapidus A."/>
            <person name="Glavina del Rio T."/>
            <person name="Dalin E."/>
            <person name="Tice H."/>
            <person name="Bruce D."/>
            <person name="Goodwin L."/>
            <person name="Pitluck S."/>
            <person name="Peters L."/>
            <person name="Mikhailova N."/>
            <person name="Munk A.C.C."/>
            <person name="Kyrpides N."/>
            <person name="Mavromatis K."/>
            <person name="Ivanova N."/>
            <person name="Brettin T."/>
            <person name="Detter J.C."/>
            <person name="Han C."/>
            <person name="Larimer F."/>
            <person name="Land M."/>
            <person name="Hauser L."/>
            <person name="Markowitz V."/>
            <person name="Cheng J.-F."/>
            <person name="Hugenholtz P."/>
            <person name="Woyke T."/>
            <person name="Wu D."/>
            <person name="Brambilla E."/>
            <person name="Klenk H.-P."/>
            <person name="Eisen J.A."/>
        </authorList>
    </citation>
    <scope>NUCLEOTIDE SEQUENCE [LARGE SCALE GENOMIC DNA]</scope>
    <source>
        <strain evidence="3">DSM 18391 / NRRL B-41598 / KBS 63</strain>
    </source>
</reference>
<evidence type="ECO:0000313" key="3">
    <source>
        <dbReference type="Proteomes" id="UP000006056"/>
    </source>
</evidence>
<dbReference type="RefSeq" id="WP_014786961.1">
    <property type="nucleotide sequence ID" value="NC_018014.1"/>
</dbReference>
<feature type="domain" description="Enoyl reductase (ER)" evidence="1">
    <location>
        <begin position="10"/>
        <end position="336"/>
    </location>
</feature>
<dbReference type="PANTHER" id="PTHR45033">
    <property type="match status" value="1"/>
</dbReference>
<name>I3ZKD2_TERRK</name>
<dbReference type="OrthoDB" id="9787435at2"/>
<dbReference type="CDD" id="cd08276">
    <property type="entry name" value="MDR7"/>
    <property type="match status" value="1"/>
</dbReference>
<gene>
    <name evidence="2" type="ordered locus">Terro_3486</name>
</gene>
<dbReference type="InterPro" id="IPR011032">
    <property type="entry name" value="GroES-like_sf"/>
</dbReference>
<dbReference type="eggNOG" id="COG0604">
    <property type="taxonomic scope" value="Bacteria"/>
</dbReference>
<dbReference type="EMBL" id="CP003379">
    <property type="protein sequence ID" value="AFL89700.1"/>
    <property type="molecule type" value="Genomic_DNA"/>
</dbReference>
<dbReference type="InterPro" id="IPR052711">
    <property type="entry name" value="Zinc_ADH-like"/>
</dbReference>
<sequence length="339" mass="35753">MQTKALRLSGDFSIDALTFDAYDLAAPGPQEVLVRVRAVSLNQRDLMLAEGRYDPNQPKPRVLGSDGAGDVVAVGSEVTAFKIGDRVVAGFFRDWVDGDLTFEAAGTALGGGVDGTLTTHLLMPAHSLVRIPDALTYEDAATLPCAAVTAWHALVTTGNVGPDDTVLLLGTGGVSVVALQIAKMRGAKTIITSSSDEKLARAKAMGADETINYKTTPDWDKRVRELTDKRGVTHVVETGGSATLPLSLSSCAMHAQVSIIGLISGVEATIDLRQILGRSVRVQGIYVGSVKMLQEVAEALAGAGQHAVIDQTFHFDHAVDAFRALKAADHFGKIVITLP</sequence>
<evidence type="ECO:0000313" key="2">
    <source>
        <dbReference type="EMBL" id="AFL89700.1"/>
    </source>
</evidence>
<dbReference type="InterPro" id="IPR020843">
    <property type="entry name" value="ER"/>
</dbReference>
<evidence type="ECO:0000259" key="1">
    <source>
        <dbReference type="SMART" id="SM00829"/>
    </source>
</evidence>
<dbReference type="Pfam" id="PF00107">
    <property type="entry name" value="ADH_zinc_N"/>
    <property type="match status" value="1"/>
</dbReference>
<dbReference type="STRING" id="926566.Terro_3486"/>
<dbReference type="SMART" id="SM00829">
    <property type="entry name" value="PKS_ER"/>
    <property type="match status" value="1"/>
</dbReference>
<dbReference type="KEGG" id="trs:Terro_3486"/>
<dbReference type="Pfam" id="PF08240">
    <property type="entry name" value="ADH_N"/>
    <property type="match status" value="1"/>
</dbReference>
<protein>
    <submittedName>
        <fullName evidence="2">Zn-dependent oxidoreductase, NADPH:quinone reductase</fullName>
    </submittedName>
</protein>
<keyword evidence="3" id="KW-1185">Reference proteome</keyword>
<dbReference type="InterPro" id="IPR013154">
    <property type="entry name" value="ADH-like_N"/>
</dbReference>
<dbReference type="PANTHER" id="PTHR45033:SF2">
    <property type="entry name" value="ZINC-TYPE ALCOHOL DEHYDROGENASE-LIKE PROTEIN C1773.06C"/>
    <property type="match status" value="1"/>
</dbReference>
<proteinExistence type="predicted"/>
<organism evidence="2 3">
    <name type="scientific">Terriglobus roseus (strain DSM 18391 / NRRL B-41598 / KBS 63)</name>
    <dbReference type="NCBI Taxonomy" id="926566"/>
    <lineage>
        <taxon>Bacteria</taxon>
        <taxon>Pseudomonadati</taxon>
        <taxon>Acidobacteriota</taxon>
        <taxon>Terriglobia</taxon>
        <taxon>Terriglobales</taxon>
        <taxon>Acidobacteriaceae</taxon>
        <taxon>Terriglobus</taxon>
    </lineage>
</organism>
<dbReference type="SUPFAM" id="SSF51735">
    <property type="entry name" value="NAD(P)-binding Rossmann-fold domains"/>
    <property type="match status" value="1"/>
</dbReference>
<accession>I3ZKD2</accession>
<dbReference type="Gene3D" id="3.40.50.720">
    <property type="entry name" value="NAD(P)-binding Rossmann-like Domain"/>
    <property type="match status" value="1"/>
</dbReference>
<dbReference type="HOGENOM" id="CLU_026673_3_4_0"/>